<dbReference type="SUPFAM" id="SSF54631">
    <property type="entry name" value="CBS-domain pair"/>
    <property type="match status" value="1"/>
</dbReference>
<dbReference type="EMBL" id="CAUYUE010000001">
    <property type="protein sequence ID" value="CAK0737120.1"/>
    <property type="molecule type" value="Genomic_DNA"/>
</dbReference>
<dbReference type="InterPro" id="IPR000644">
    <property type="entry name" value="CBS_dom"/>
</dbReference>
<dbReference type="Pfam" id="PF00571">
    <property type="entry name" value="CBS"/>
    <property type="match status" value="2"/>
</dbReference>
<dbReference type="AlphaFoldDB" id="A0AAV1HRI0"/>
<reference evidence="4 5" key="1">
    <citation type="submission" date="2023-10" db="EMBL/GenBank/DDBJ databases">
        <authorList>
            <person name="Maclean D."/>
            <person name="Macfadyen A."/>
        </authorList>
    </citation>
    <scope>NUCLEOTIDE SEQUENCE [LARGE SCALE GENOMIC DNA]</scope>
</reference>
<keyword evidence="1" id="KW-0677">Repeat</keyword>
<dbReference type="PANTHER" id="PTHR48108">
    <property type="entry name" value="CBS DOMAIN-CONTAINING PROTEIN CBSX2, CHLOROPLASTIC"/>
    <property type="match status" value="1"/>
</dbReference>
<name>A0AAV1HRI0_9CHLO</name>
<keyword evidence="5" id="KW-1185">Reference proteome</keyword>
<dbReference type="InterPro" id="IPR046342">
    <property type="entry name" value="CBS_dom_sf"/>
</dbReference>
<evidence type="ECO:0000313" key="5">
    <source>
        <dbReference type="Proteomes" id="UP001314263"/>
    </source>
</evidence>
<accession>A0AAV1HRI0</accession>
<feature type="domain" description="CBS" evidence="3">
    <location>
        <begin position="168"/>
        <end position="224"/>
    </location>
</feature>
<evidence type="ECO:0000313" key="4">
    <source>
        <dbReference type="EMBL" id="CAK0737120.1"/>
    </source>
</evidence>
<sequence>MAGVACFSGRVAAQHPHTDVYAFVPTRQAHRLSQFALAAPSQRLRTTRDCKQGMIVARAAIAMPELGGPLKVDDVMTKRKLFSVREDTSIDEALELIVAHRISGLPVLDAQDRVVGVVSDYDLLSLDAVSGKMQETGFFPRPETNWDAFHQIQKLVLKNAGKSVADVMTESPIVVRPTTDMTSAARLLLDTKVRRLPVVDDDGRLVGIFTRGDVIKAALEARRSAAGSN</sequence>
<dbReference type="PROSITE" id="PS51371">
    <property type="entry name" value="CBS"/>
    <property type="match status" value="2"/>
</dbReference>
<comment type="caution">
    <text evidence="4">The sequence shown here is derived from an EMBL/GenBank/DDBJ whole genome shotgun (WGS) entry which is preliminary data.</text>
</comment>
<dbReference type="SMART" id="SM00116">
    <property type="entry name" value="CBS"/>
    <property type="match status" value="2"/>
</dbReference>
<keyword evidence="2" id="KW-0129">CBS domain</keyword>
<gene>
    <name evidence="4" type="ORF">CVIRNUC_000858</name>
</gene>
<dbReference type="Proteomes" id="UP001314263">
    <property type="component" value="Unassembled WGS sequence"/>
</dbReference>
<protein>
    <recommendedName>
        <fullName evidence="3">CBS domain-containing protein</fullName>
    </recommendedName>
</protein>
<dbReference type="InterPro" id="IPR051462">
    <property type="entry name" value="CBS_domain-containing"/>
</dbReference>
<dbReference type="PANTHER" id="PTHR48108:SF6">
    <property type="entry name" value="CBS DOMAIN-CONTAINING PROTEIN CBSX1, CHLOROPLASTIC"/>
    <property type="match status" value="1"/>
</dbReference>
<proteinExistence type="predicted"/>
<organism evidence="4 5">
    <name type="scientific">Coccomyxa viridis</name>
    <dbReference type="NCBI Taxonomy" id="1274662"/>
    <lineage>
        <taxon>Eukaryota</taxon>
        <taxon>Viridiplantae</taxon>
        <taxon>Chlorophyta</taxon>
        <taxon>core chlorophytes</taxon>
        <taxon>Trebouxiophyceae</taxon>
        <taxon>Trebouxiophyceae incertae sedis</taxon>
        <taxon>Coccomyxaceae</taxon>
        <taxon>Coccomyxa</taxon>
    </lineage>
</organism>
<evidence type="ECO:0000256" key="2">
    <source>
        <dbReference type="PROSITE-ProRule" id="PRU00703"/>
    </source>
</evidence>
<dbReference type="Gene3D" id="3.10.580.10">
    <property type="entry name" value="CBS-domain"/>
    <property type="match status" value="1"/>
</dbReference>
<feature type="domain" description="CBS" evidence="3">
    <location>
        <begin position="76"/>
        <end position="135"/>
    </location>
</feature>
<evidence type="ECO:0000256" key="1">
    <source>
        <dbReference type="ARBA" id="ARBA00022737"/>
    </source>
</evidence>
<evidence type="ECO:0000259" key="3">
    <source>
        <dbReference type="PROSITE" id="PS51371"/>
    </source>
</evidence>